<evidence type="ECO:0000313" key="2">
    <source>
        <dbReference type="EMBL" id="KAG1791356.1"/>
    </source>
</evidence>
<dbReference type="GO" id="GO:0005778">
    <property type="term" value="C:peroxisomal membrane"/>
    <property type="evidence" value="ECO:0007669"/>
    <property type="project" value="TreeGrafter"/>
</dbReference>
<dbReference type="GeneID" id="64600675"/>
<dbReference type="Proteomes" id="UP000719766">
    <property type="component" value="Unassembled WGS sequence"/>
</dbReference>
<reference evidence="2" key="1">
    <citation type="journal article" date="2020" name="New Phytol.">
        <title>Comparative genomics reveals dynamic genome evolution in host specialist ectomycorrhizal fungi.</title>
        <authorList>
            <person name="Lofgren L.A."/>
            <person name="Nguyen N.H."/>
            <person name="Vilgalys R."/>
            <person name="Ruytinx J."/>
            <person name="Liao H.L."/>
            <person name="Branco S."/>
            <person name="Kuo A."/>
            <person name="LaButti K."/>
            <person name="Lipzen A."/>
            <person name="Andreopoulos W."/>
            <person name="Pangilinan J."/>
            <person name="Riley R."/>
            <person name="Hundley H."/>
            <person name="Na H."/>
            <person name="Barry K."/>
            <person name="Grigoriev I.V."/>
            <person name="Stajich J.E."/>
            <person name="Kennedy P.G."/>
        </authorList>
    </citation>
    <scope>NUCLEOTIDE SEQUENCE</scope>
    <source>
        <strain evidence="2">S12</strain>
    </source>
</reference>
<proteinExistence type="predicted"/>
<evidence type="ECO:0000256" key="1">
    <source>
        <dbReference type="SAM" id="MobiDB-lite"/>
    </source>
</evidence>
<dbReference type="RefSeq" id="XP_041158201.1">
    <property type="nucleotide sequence ID" value="XM_041306911.1"/>
</dbReference>
<feature type="compositionally biased region" description="Polar residues" evidence="1">
    <location>
        <begin position="35"/>
        <end position="45"/>
    </location>
</feature>
<evidence type="ECO:0000313" key="3">
    <source>
        <dbReference type="Proteomes" id="UP000719766"/>
    </source>
</evidence>
<protein>
    <submittedName>
        <fullName evidence="2">Uncharacterized protein</fullName>
    </submittedName>
</protein>
<feature type="compositionally biased region" description="Low complexity" evidence="1">
    <location>
        <begin position="12"/>
        <end position="24"/>
    </location>
</feature>
<keyword evidence="3" id="KW-1185">Reference proteome</keyword>
<feature type="region of interest" description="Disordered" evidence="1">
    <location>
        <begin position="1"/>
        <end position="62"/>
    </location>
</feature>
<dbReference type="PANTHER" id="PTHR12652:SF19">
    <property type="entry name" value="PEROXISOMAL BIOGENESIS FACTOR 11"/>
    <property type="match status" value="1"/>
</dbReference>
<gene>
    <name evidence="2" type="ORF">HD556DRAFT_1445296</name>
</gene>
<accession>A0A9P7AM62</accession>
<comment type="caution">
    <text evidence="2">The sequence shown here is derived from an EMBL/GenBank/DDBJ whole genome shotgun (WGS) entry which is preliminary data.</text>
</comment>
<sequence>MSSISFPHSGDEMGSSSSSLHDSMQAPFYTPTPFDMSSSSFQMNPLSAHPPRTPRPSTTQSHFRNMSMSISVYDEKAEEEQDRETVKADKAEVDEDEIVELDEEDVHVKEAEKLVGAHEVWRDMFVTSNGRDKAFKSSLRQKLMQYSIRVYLLFHSKILFRNRKSAWQREIARRLGDAKWGLSFTRKMLIMFNWLAPLSQILAQQSVPFSSSGSSLVPHSFTDTSAPSSKSLQSSGGPFLSHPVLRALLSAPPPVLLELVNGLSDDIHSLSRLGIIGSKLGERAARFADWCWLFSTLVGLVENGVELGVIEGLRREGETIDFFYRFKSGRSFVPVQSRAYKESLSGATSKSQPKTSKIDERELTRLEKQNYWLQISRAKLAMDLIFVSWDICRIKRWKDTVQSFTGLAAAVLR</sequence>
<dbReference type="OrthoDB" id="411017at2759"/>
<dbReference type="AlphaFoldDB" id="A0A9P7AM62"/>
<dbReference type="EMBL" id="JABBWE010000043">
    <property type="protein sequence ID" value="KAG1791356.1"/>
    <property type="molecule type" value="Genomic_DNA"/>
</dbReference>
<name>A0A9P7AM62_9AGAM</name>
<organism evidence="2 3">
    <name type="scientific">Suillus plorans</name>
    <dbReference type="NCBI Taxonomy" id="116603"/>
    <lineage>
        <taxon>Eukaryota</taxon>
        <taxon>Fungi</taxon>
        <taxon>Dikarya</taxon>
        <taxon>Basidiomycota</taxon>
        <taxon>Agaricomycotina</taxon>
        <taxon>Agaricomycetes</taxon>
        <taxon>Agaricomycetidae</taxon>
        <taxon>Boletales</taxon>
        <taxon>Suillineae</taxon>
        <taxon>Suillaceae</taxon>
        <taxon>Suillus</taxon>
    </lineage>
</organism>
<dbReference type="PANTHER" id="PTHR12652">
    <property type="entry name" value="PEROXISOMAL BIOGENESIS FACTOR 11"/>
    <property type="match status" value="1"/>
</dbReference>
<dbReference type="GO" id="GO:0016559">
    <property type="term" value="P:peroxisome fission"/>
    <property type="evidence" value="ECO:0007669"/>
    <property type="project" value="TreeGrafter"/>
</dbReference>